<comment type="function">
    <text evidence="8">Involved in the cellular defense against the biological effects of O6-methylguanine (O6-MeG) and O4-methylthymine (O4-MeT) in DNA. Repairs the methylated nucleobase in DNA by stoichiometrically transferring the methyl group to a cysteine residue in the enzyme. This is a suicide reaction: the enzyme is irreversibly inactivated.</text>
</comment>
<sequence length="165" mass="18108">MDATTYTTYFYSPIGNLRITGTEAGISSILFCERAGASDKELPATLETCVQQLEEYFQGTRKTFDLPLLPQGTAFQRQVWEKLQTVAYGTTCSYMHIARAVSGEKAIRAVGAANGKNPISIVVPCHRVIGSDGSLTGYAGGLWRKEWLLRHEGVLKETPAQLSLF</sequence>
<dbReference type="PANTHER" id="PTHR10815">
    <property type="entry name" value="METHYLATED-DNA--PROTEIN-CYSTEINE METHYLTRANSFERASE"/>
    <property type="match status" value="1"/>
</dbReference>
<comment type="subcellular location">
    <subcellularLocation>
        <location evidence="8">Cytoplasm</location>
    </subcellularLocation>
</comment>
<gene>
    <name evidence="11" type="ORF">ACFSKP_06100</name>
</gene>
<evidence type="ECO:0000256" key="2">
    <source>
        <dbReference type="ARBA" id="ARBA00022490"/>
    </source>
</evidence>
<keyword evidence="3 8" id="KW-0489">Methyltransferase</keyword>
<dbReference type="InterPro" id="IPR008332">
    <property type="entry name" value="MethylG_MeTrfase_N"/>
</dbReference>
<evidence type="ECO:0000313" key="12">
    <source>
        <dbReference type="Proteomes" id="UP001597374"/>
    </source>
</evidence>
<evidence type="ECO:0000256" key="5">
    <source>
        <dbReference type="ARBA" id="ARBA00022763"/>
    </source>
</evidence>
<dbReference type="InterPro" id="IPR036217">
    <property type="entry name" value="MethylDNA_cys_MeTrfase_DNAb"/>
</dbReference>
<evidence type="ECO:0000256" key="7">
    <source>
        <dbReference type="ARBA" id="ARBA00049348"/>
    </source>
</evidence>
<dbReference type="InterPro" id="IPR036631">
    <property type="entry name" value="MGMT_N_sf"/>
</dbReference>
<dbReference type="GO" id="GO:0032259">
    <property type="term" value="P:methylation"/>
    <property type="evidence" value="ECO:0007669"/>
    <property type="project" value="UniProtKB-KW"/>
</dbReference>
<proteinExistence type="inferred from homology"/>
<dbReference type="HAMAP" id="MF_00772">
    <property type="entry name" value="OGT"/>
    <property type="match status" value="1"/>
</dbReference>
<evidence type="ECO:0000256" key="3">
    <source>
        <dbReference type="ARBA" id="ARBA00022603"/>
    </source>
</evidence>
<evidence type="ECO:0000313" key="11">
    <source>
        <dbReference type="EMBL" id="MFD2245819.1"/>
    </source>
</evidence>
<keyword evidence="4 8" id="KW-0808">Transferase</keyword>
<dbReference type="PROSITE" id="PS00374">
    <property type="entry name" value="MGMT"/>
    <property type="match status" value="1"/>
</dbReference>
<dbReference type="EC" id="2.1.1.63" evidence="8"/>
<evidence type="ECO:0000256" key="4">
    <source>
        <dbReference type="ARBA" id="ARBA00022679"/>
    </source>
</evidence>
<reference evidence="12" key="1">
    <citation type="journal article" date="2019" name="Int. J. Syst. Evol. Microbiol.">
        <title>The Global Catalogue of Microorganisms (GCM) 10K type strain sequencing project: providing services to taxonomists for standard genome sequencing and annotation.</title>
        <authorList>
            <consortium name="The Broad Institute Genomics Platform"/>
            <consortium name="The Broad Institute Genome Sequencing Center for Infectious Disease"/>
            <person name="Wu L."/>
            <person name="Ma J."/>
        </authorList>
    </citation>
    <scope>NUCLEOTIDE SEQUENCE [LARGE SCALE GENOMIC DNA]</scope>
    <source>
        <strain evidence="12">CGMCC 4.1782</strain>
    </source>
</reference>
<comment type="miscellaneous">
    <text evidence="8">This enzyme catalyzes only one turnover and therefore is not strictly catalytic. According to one definition, an enzyme is a biocatalyst that acts repeatedly and over many reaction cycles.</text>
</comment>
<dbReference type="Gene3D" id="1.10.10.10">
    <property type="entry name" value="Winged helix-like DNA-binding domain superfamily/Winged helix DNA-binding domain"/>
    <property type="match status" value="1"/>
</dbReference>
<evidence type="ECO:0000259" key="9">
    <source>
        <dbReference type="Pfam" id="PF01035"/>
    </source>
</evidence>
<feature type="active site" description="Nucleophile; methyl group acceptor" evidence="8">
    <location>
        <position position="125"/>
    </location>
</feature>
<comment type="catalytic activity">
    <reaction evidence="7 8">
        <text>a 6-O-methyl-2'-deoxyguanosine in DNA + L-cysteinyl-[protein] = S-methyl-L-cysteinyl-[protein] + a 2'-deoxyguanosine in DNA</text>
        <dbReference type="Rhea" id="RHEA:24000"/>
        <dbReference type="Rhea" id="RHEA-COMP:10131"/>
        <dbReference type="Rhea" id="RHEA-COMP:10132"/>
        <dbReference type="Rhea" id="RHEA-COMP:11367"/>
        <dbReference type="Rhea" id="RHEA-COMP:11368"/>
        <dbReference type="ChEBI" id="CHEBI:29950"/>
        <dbReference type="ChEBI" id="CHEBI:82612"/>
        <dbReference type="ChEBI" id="CHEBI:85445"/>
        <dbReference type="ChEBI" id="CHEBI:85448"/>
        <dbReference type="EC" id="2.1.1.63"/>
    </reaction>
</comment>
<keyword evidence="5 8" id="KW-0227">DNA damage</keyword>
<dbReference type="CDD" id="cd06445">
    <property type="entry name" value="ATase"/>
    <property type="match status" value="1"/>
</dbReference>
<dbReference type="Proteomes" id="UP001597374">
    <property type="component" value="Unassembled WGS sequence"/>
</dbReference>
<name>A0ABW5CX52_9BACT</name>
<evidence type="ECO:0000259" key="10">
    <source>
        <dbReference type="Pfam" id="PF02870"/>
    </source>
</evidence>
<dbReference type="Gene3D" id="3.30.160.70">
    <property type="entry name" value="Methylated DNA-protein cysteine methyltransferase domain"/>
    <property type="match status" value="1"/>
</dbReference>
<keyword evidence="2 8" id="KW-0963">Cytoplasm</keyword>
<dbReference type="SUPFAM" id="SSF46767">
    <property type="entry name" value="Methylated DNA-protein cysteine methyltransferase, C-terminal domain"/>
    <property type="match status" value="1"/>
</dbReference>
<protein>
    <recommendedName>
        <fullName evidence="8">Methylated-DNA--protein-cysteine methyltransferase</fullName>
        <ecNumber evidence="8">2.1.1.63</ecNumber>
    </recommendedName>
    <alternativeName>
        <fullName evidence="8">6-O-methylguanine-DNA methyltransferase</fullName>
        <shortName evidence="8">MGMT</shortName>
    </alternativeName>
    <alternativeName>
        <fullName evidence="8">O-6-methylguanine-DNA-alkyltransferase</fullName>
    </alternativeName>
</protein>
<accession>A0ABW5CX52</accession>
<dbReference type="InterPro" id="IPR014048">
    <property type="entry name" value="MethylDNA_cys_MeTrfase_DNA-bd"/>
</dbReference>
<dbReference type="NCBIfam" id="TIGR00589">
    <property type="entry name" value="ogt"/>
    <property type="match status" value="1"/>
</dbReference>
<organism evidence="11 12">
    <name type="scientific">Pontibacter ruber</name>
    <dbReference type="NCBI Taxonomy" id="1343895"/>
    <lineage>
        <taxon>Bacteria</taxon>
        <taxon>Pseudomonadati</taxon>
        <taxon>Bacteroidota</taxon>
        <taxon>Cytophagia</taxon>
        <taxon>Cytophagales</taxon>
        <taxon>Hymenobacteraceae</taxon>
        <taxon>Pontibacter</taxon>
    </lineage>
</organism>
<evidence type="ECO:0000256" key="1">
    <source>
        <dbReference type="ARBA" id="ARBA00001286"/>
    </source>
</evidence>
<dbReference type="InterPro" id="IPR036388">
    <property type="entry name" value="WH-like_DNA-bd_sf"/>
</dbReference>
<dbReference type="Pfam" id="PF01035">
    <property type="entry name" value="DNA_binding_1"/>
    <property type="match status" value="1"/>
</dbReference>
<feature type="domain" description="Methylated-DNA-[protein]-cysteine S-methyltransferase DNA binding" evidence="9">
    <location>
        <begin position="74"/>
        <end position="154"/>
    </location>
</feature>
<comment type="catalytic activity">
    <reaction evidence="1 8">
        <text>a 4-O-methyl-thymidine in DNA + L-cysteinyl-[protein] = a thymidine in DNA + S-methyl-L-cysteinyl-[protein]</text>
        <dbReference type="Rhea" id="RHEA:53428"/>
        <dbReference type="Rhea" id="RHEA-COMP:10131"/>
        <dbReference type="Rhea" id="RHEA-COMP:10132"/>
        <dbReference type="Rhea" id="RHEA-COMP:13555"/>
        <dbReference type="Rhea" id="RHEA-COMP:13556"/>
        <dbReference type="ChEBI" id="CHEBI:29950"/>
        <dbReference type="ChEBI" id="CHEBI:82612"/>
        <dbReference type="ChEBI" id="CHEBI:137386"/>
        <dbReference type="ChEBI" id="CHEBI:137387"/>
        <dbReference type="EC" id="2.1.1.63"/>
    </reaction>
</comment>
<dbReference type="RefSeq" id="WP_250427466.1">
    <property type="nucleotide sequence ID" value="NZ_JALPRR010000001.1"/>
</dbReference>
<evidence type="ECO:0000256" key="8">
    <source>
        <dbReference type="HAMAP-Rule" id="MF_00772"/>
    </source>
</evidence>
<comment type="similarity">
    <text evidence="8">Belongs to the MGMT family.</text>
</comment>
<dbReference type="GO" id="GO:0003908">
    <property type="term" value="F:methylated-DNA-[protein]-cysteine S-methyltransferase activity"/>
    <property type="evidence" value="ECO:0007669"/>
    <property type="project" value="UniProtKB-EC"/>
</dbReference>
<comment type="caution">
    <text evidence="11">The sequence shown here is derived from an EMBL/GenBank/DDBJ whole genome shotgun (WGS) entry which is preliminary data.</text>
</comment>
<feature type="domain" description="Methylguanine DNA methyltransferase ribonuclease-like" evidence="10">
    <location>
        <begin position="6"/>
        <end position="69"/>
    </location>
</feature>
<evidence type="ECO:0000256" key="6">
    <source>
        <dbReference type="ARBA" id="ARBA00023204"/>
    </source>
</evidence>
<dbReference type="InterPro" id="IPR001497">
    <property type="entry name" value="MethylDNA_cys_MeTrfase_AS"/>
</dbReference>
<dbReference type="SUPFAM" id="SSF53155">
    <property type="entry name" value="Methylated DNA-protein cysteine methyltransferase domain"/>
    <property type="match status" value="1"/>
</dbReference>
<keyword evidence="6 8" id="KW-0234">DNA repair</keyword>
<dbReference type="InterPro" id="IPR023546">
    <property type="entry name" value="MGMT"/>
</dbReference>
<dbReference type="Pfam" id="PF02870">
    <property type="entry name" value="Methyltransf_1N"/>
    <property type="match status" value="1"/>
</dbReference>
<dbReference type="PANTHER" id="PTHR10815:SF13">
    <property type="entry name" value="METHYLATED-DNA--PROTEIN-CYSTEINE METHYLTRANSFERASE"/>
    <property type="match status" value="1"/>
</dbReference>
<dbReference type="EMBL" id="JBHUIM010000001">
    <property type="protein sequence ID" value="MFD2245819.1"/>
    <property type="molecule type" value="Genomic_DNA"/>
</dbReference>
<keyword evidence="12" id="KW-1185">Reference proteome</keyword>